<keyword evidence="1" id="KW-0472">Membrane</keyword>
<dbReference type="EMBL" id="LWAE01000013">
    <property type="protein sequence ID" value="KZL88893.1"/>
    <property type="molecule type" value="Genomic_DNA"/>
</dbReference>
<protein>
    <submittedName>
        <fullName evidence="2">Uncharacterized protein</fullName>
    </submittedName>
</protein>
<accession>A0A162QS41</accession>
<gene>
    <name evidence="2" type="ORF">CLMAG_57970</name>
</gene>
<evidence type="ECO:0000313" key="3">
    <source>
        <dbReference type="Proteomes" id="UP000076603"/>
    </source>
</evidence>
<evidence type="ECO:0000313" key="2">
    <source>
        <dbReference type="EMBL" id="KZL88893.1"/>
    </source>
</evidence>
<organism evidence="2 3">
    <name type="scientific">Clostridium magnum DSM 2767</name>
    <dbReference type="NCBI Taxonomy" id="1121326"/>
    <lineage>
        <taxon>Bacteria</taxon>
        <taxon>Bacillati</taxon>
        <taxon>Bacillota</taxon>
        <taxon>Clostridia</taxon>
        <taxon>Eubacteriales</taxon>
        <taxon>Clostridiaceae</taxon>
        <taxon>Clostridium</taxon>
    </lineage>
</organism>
<dbReference type="RefSeq" id="WP_066630413.1">
    <property type="nucleotide sequence ID" value="NZ_FQXL01000030.1"/>
</dbReference>
<keyword evidence="1" id="KW-0812">Transmembrane</keyword>
<evidence type="ECO:0000256" key="1">
    <source>
        <dbReference type="SAM" id="Phobius"/>
    </source>
</evidence>
<keyword evidence="1" id="KW-1133">Transmembrane helix</keyword>
<sequence length="66" mass="7618">MSKKNYVTILTVVLTFIIVNFIYKLTGFHYSFSEGLLNLKLLIDLGVWLLIYIPVNTILDKILLSK</sequence>
<dbReference type="OrthoDB" id="1925221at2"/>
<keyword evidence="3" id="KW-1185">Reference proteome</keyword>
<dbReference type="AlphaFoldDB" id="A0A162QS41"/>
<name>A0A162QS41_9CLOT</name>
<feature type="transmembrane region" description="Helical" evidence="1">
    <location>
        <begin position="35"/>
        <end position="55"/>
    </location>
</feature>
<dbReference type="STRING" id="1121326.CLMAG_57970"/>
<comment type="caution">
    <text evidence="2">The sequence shown here is derived from an EMBL/GenBank/DDBJ whole genome shotgun (WGS) entry which is preliminary data.</text>
</comment>
<dbReference type="Proteomes" id="UP000076603">
    <property type="component" value="Unassembled WGS sequence"/>
</dbReference>
<proteinExistence type="predicted"/>
<feature type="transmembrane region" description="Helical" evidence="1">
    <location>
        <begin position="6"/>
        <end position="23"/>
    </location>
</feature>
<dbReference type="PATRIC" id="fig|1121326.3.peg.5858"/>
<reference evidence="2 3" key="1">
    <citation type="submission" date="2016-04" db="EMBL/GenBank/DDBJ databases">
        <title>Genome sequence of Clostridium magnum DSM 2767.</title>
        <authorList>
            <person name="Poehlein A."/>
            <person name="Uhlig R."/>
            <person name="Fischer R."/>
            <person name="Bahl H."/>
            <person name="Daniel R."/>
        </authorList>
    </citation>
    <scope>NUCLEOTIDE SEQUENCE [LARGE SCALE GENOMIC DNA]</scope>
    <source>
        <strain evidence="2 3">DSM 2767</strain>
    </source>
</reference>